<dbReference type="InterPro" id="IPR018712">
    <property type="entry name" value="Tle1-like_cat"/>
</dbReference>
<gene>
    <name evidence="3" type="ORF">D9757_014782</name>
</gene>
<name>A0A8H5CCM5_9AGAR</name>
<dbReference type="PANTHER" id="PTHR33840">
    <property type="match status" value="1"/>
</dbReference>
<feature type="compositionally biased region" description="Polar residues" evidence="1">
    <location>
        <begin position="13"/>
        <end position="32"/>
    </location>
</feature>
<sequence>MNGHQKDKDHNRTNSLPPQYSRSNKAQFSPSNLEDVIPETHKHRTLVLCFDGTGDQFDDDHQTGIGTYTIPQIAQPWLTKLHKVLDMMLGVNLDAHVMSGYEFLMENYIVGDKICIFGFSRGAYTARAVAGMIHKVGLLPRHNHQQVPFAYKMYSREDETGWRLSSAFKQAFSIDVDIEFLGLWDTVASIGFINKRLPFTSSNNNIRYFRHALALDEHRARFIPSLWDHTLPHRQCEEHLSSKFGVAEGSMPKSNPKLKERELERQEMSQNGQPLQGRKSSADKALRELEREFDTTIGANMLDEHNLTDVEEVWFSGCHCDVGGGAVKNETRNSLARIPLRWMIRQCFKTGTGILFHRELLRKVGLHPDTLWPRVIDRPPLPTPSTESDPGSTIVSSPTDMTFQNNTNNGRHDNHCHLPSGLRHSHFVTDFRHEEDEDVNDALTGLNDMLRITWGWWLLELLPQKIRYLKLDNSNDNNSLGAEISGKWAHKMAWANLGAPRHILHKQLGRVKVHRTVRIRMEAEAEALADGKKYVPRPEWDFEPVWVD</sequence>
<evidence type="ECO:0000313" key="3">
    <source>
        <dbReference type="EMBL" id="KAF5338318.1"/>
    </source>
</evidence>
<dbReference type="PANTHER" id="PTHR33840:SF2">
    <property type="entry name" value="TLE1 PHOSPHOLIPASE DOMAIN-CONTAINING PROTEIN"/>
    <property type="match status" value="1"/>
</dbReference>
<evidence type="ECO:0000313" key="4">
    <source>
        <dbReference type="Proteomes" id="UP000518752"/>
    </source>
</evidence>
<feature type="region of interest" description="Disordered" evidence="1">
    <location>
        <begin position="1"/>
        <end position="32"/>
    </location>
</feature>
<feature type="region of interest" description="Disordered" evidence="1">
    <location>
        <begin position="245"/>
        <end position="282"/>
    </location>
</feature>
<feature type="compositionally biased region" description="Basic and acidic residues" evidence="1">
    <location>
        <begin position="1"/>
        <end position="12"/>
    </location>
</feature>
<dbReference type="Proteomes" id="UP000518752">
    <property type="component" value="Unassembled WGS sequence"/>
</dbReference>
<accession>A0A8H5CCM5</accession>
<dbReference type="EMBL" id="JAACJN010000577">
    <property type="protein sequence ID" value="KAF5338318.1"/>
    <property type="molecule type" value="Genomic_DNA"/>
</dbReference>
<dbReference type="AlphaFoldDB" id="A0A8H5CCM5"/>
<proteinExistence type="predicted"/>
<evidence type="ECO:0000256" key="1">
    <source>
        <dbReference type="SAM" id="MobiDB-lite"/>
    </source>
</evidence>
<evidence type="ECO:0000259" key="2">
    <source>
        <dbReference type="Pfam" id="PF09994"/>
    </source>
</evidence>
<feature type="domain" description="T6SS Phospholipase effector Tle1-like catalytic" evidence="2">
    <location>
        <begin position="61"/>
        <end position="346"/>
    </location>
</feature>
<organism evidence="3 4">
    <name type="scientific">Collybiopsis confluens</name>
    <dbReference type="NCBI Taxonomy" id="2823264"/>
    <lineage>
        <taxon>Eukaryota</taxon>
        <taxon>Fungi</taxon>
        <taxon>Dikarya</taxon>
        <taxon>Basidiomycota</taxon>
        <taxon>Agaricomycotina</taxon>
        <taxon>Agaricomycetes</taxon>
        <taxon>Agaricomycetidae</taxon>
        <taxon>Agaricales</taxon>
        <taxon>Marasmiineae</taxon>
        <taxon>Omphalotaceae</taxon>
        <taxon>Collybiopsis</taxon>
    </lineage>
</organism>
<dbReference type="Pfam" id="PF09994">
    <property type="entry name" value="T6SS_Tle1-like_cat"/>
    <property type="match status" value="1"/>
</dbReference>
<protein>
    <recommendedName>
        <fullName evidence="2">T6SS Phospholipase effector Tle1-like catalytic domain-containing protein</fullName>
    </recommendedName>
</protein>
<feature type="region of interest" description="Disordered" evidence="1">
    <location>
        <begin position="377"/>
        <end position="396"/>
    </location>
</feature>
<feature type="compositionally biased region" description="Basic and acidic residues" evidence="1">
    <location>
        <begin position="257"/>
        <end position="267"/>
    </location>
</feature>
<dbReference type="OrthoDB" id="3162439at2759"/>
<reference evidence="3 4" key="1">
    <citation type="journal article" date="2020" name="ISME J.">
        <title>Uncovering the hidden diversity of litter-decomposition mechanisms in mushroom-forming fungi.</title>
        <authorList>
            <person name="Floudas D."/>
            <person name="Bentzer J."/>
            <person name="Ahren D."/>
            <person name="Johansson T."/>
            <person name="Persson P."/>
            <person name="Tunlid A."/>
        </authorList>
    </citation>
    <scope>NUCLEOTIDE SEQUENCE [LARGE SCALE GENOMIC DNA]</scope>
    <source>
        <strain evidence="3 4">CBS 406.79</strain>
    </source>
</reference>
<keyword evidence="4" id="KW-1185">Reference proteome</keyword>
<feature type="compositionally biased region" description="Polar residues" evidence="1">
    <location>
        <begin position="384"/>
        <end position="396"/>
    </location>
</feature>
<comment type="caution">
    <text evidence="3">The sequence shown here is derived from an EMBL/GenBank/DDBJ whole genome shotgun (WGS) entry which is preliminary data.</text>
</comment>